<evidence type="ECO:0000256" key="1">
    <source>
        <dbReference type="SAM" id="SignalP"/>
    </source>
</evidence>
<comment type="caution">
    <text evidence="3">The sequence shown here is derived from an EMBL/GenBank/DDBJ whole genome shotgun (WGS) entry which is preliminary data.</text>
</comment>
<dbReference type="RefSeq" id="WP_152232108.1">
    <property type="nucleotide sequence ID" value="NZ_BAAAOT010000020.1"/>
</dbReference>
<gene>
    <name evidence="3" type="ORF">GB882_11950</name>
</gene>
<accession>A0A7J9UXN0</accession>
<evidence type="ECO:0000313" key="4">
    <source>
        <dbReference type="Proteomes" id="UP000429644"/>
    </source>
</evidence>
<sequence>MTLPKLAMLLLAVAPPFALTGCAALDVAAGDPTTERRTIEDVSAVTLASVGDLHIRTGAEPSLTITAGDRVLDRVTSEVRDGTLVLDLDGRFLRTPGRITYDLVLPAVDEIRLEGAGAVDADLAATDRLRVELAGAGDITAHGVDVDDLTVRVDGAGTVSLAGTAVRQDVEIDGVGGYSGEDLTSANADVTIGGAGDAHVHVTNALSAAVDGAGEIVHTGGARVTSSISGLGAVRQG</sequence>
<dbReference type="Proteomes" id="UP000429644">
    <property type="component" value="Unassembled WGS sequence"/>
</dbReference>
<organism evidence="3 4">
    <name type="scientific">Georgenia ruanii</name>
    <dbReference type="NCBI Taxonomy" id="348442"/>
    <lineage>
        <taxon>Bacteria</taxon>
        <taxon>Bacillati</taxon>
        <taxon>Actinomycetota</taxon>
        <taxon>Actinomycetes</taxon>
        <taxon>Micrococcales</taxon>
        <taxon>Bogoriellaceae</taxon>
        <taxon>Georgenia</taxon>
    </lineage>
</organism>
<protein>
    <recommendedName>
        <fullName evidence="2">Putative auto-transporter adhesin head GIN domain-containing protein</fullName>
    </recommendedName>
</protein>
<name>A0A7J9UXN0_9MICO</name>
<evidence type="ECO:0000259" key="2">
    <source>
        <dbReference type="Pfam" id="PF10988"/>
    </source>
</evidence>
<dbReference type="EMBL" id="WHPD01002577">
    <property type="protein sequence ID" value="MPV89381.1"/>
    <property type="molecule type" value="Genomic_DNA"/>
</dbReference>
<dbReference type="AlphaFoldDB" id="A0A7J9UXN0"/>
<feature type="signal peptide" evidence="1">
    <location>
        <begin position="1"/>
        <end position="20"/>
    </location>
</feature>
<keyword evidence="4" id="KW-1185">Reference proteome</keyword>
<evidence type="ECO:0000313" key="3">
    <source>
        <dbReference type="EMBL" id="MPV89381.1"/>
    </source>
</evidence>
<reference evidence="3 4" key="1">
    <citation type="submission" date="2019-10" db="EMBL/GenBank/DDBJ databases">
        <title>Georgenia wutianyii sp. nov. and Georgenia yuyongxinii sp. nov. isolated from plateau pika (Ochotona curzoniae) in the Qinghai-Tibet plateau of China.</title>
        <authorList>
            <person name="Tian Z."/>
        </authorList>
    </citation>
    <scope>NUCLEOTIDE SEQUENCE [LARGE SCALE GENOMIC DNA]</scope>
    <source>
        <strain evidence="3 4">JCM 15130</strain>
    </source>
</reference>
<dbReference type="InterPro" id="IPR021255">
    <property type="entry name" value="DUF2807"/>
</dbReference>
<keyword evidence="1" id="KW-0732">Signal</keyword>
<dbReference type="OrthoDB" id="7058210at2"/>
<feature type="chain" id="PRO_5038339833" description="Putative auto-transporter adhesin head GIN domain-containing protein" evidence="1">
    <location>
        <begin position="21"/>
        <end position="237"/>
    </location>
</feature>
<proteinExistence type="predicted"/>
<dbReference type="Gene3D" id="2.160.20.120">
    <property type="match status" value="1"/>
</dbReference>
<feature type="domain" description="Putative auto-transporter adhesin head GIN" evidence="2">
    <location>
        <begin position="44"/>
        <end position="221"/>
    </location>
</feature>
<dbReference type="Pfam" id="PF10988">
    <property type="entry name" value="DUF2807"/>
    <property type="match status" value="1"/>
</dbReference>
<dbReference type="PROSITE" id="PS51257">
    <property type="entry name" value="PROKAR_LIPOPROTEIN"/>
    <property type="match status" value="1"/>
</dbReference>